<feature type="transmembrane region" description="Helical" evidence="1">
    <location>
        <begin position="12"/>
        <end position="33"/>
    </location>
</feature>
<protein>
    <submittedName>
        <fullName evidence="2">Peptidase M48</fullName>
    </submittedName>
</protein>
<keyword evidence="3" id="KW-1185">Reference proteome</keyword>
<keyword evidence="1" id="KW-1133">Transmembrane helix</keyword>
<dbReference type="GeneID" id="80397835"/>
<dbReference type="KEGG" id="vg:80397835"/>
<dbReference type="Proteomes" id="UP000680794">
    <property type="component" value="Segment"/>
</dbReference>
<keyword evidence="1" id="KW-0472">Membrane</keyword>
<accession>A0A8T8JJJ4</accession>
<name>A0A8T8JJJ4_9CAUD</name>
<feature type="transmembrane region" description="Helical" evidence="1">
    <location>
        <begin position="40"/>
        <end position="62"/>
    </location>
</feature>
<evidence type="ECO:0000256" key="1">
    <source>
        <dbReference type="SAM" id="Phobius"/>
    </source>
</evidence>
<reference evidence="2" key="1">
    <citation type="submission" date="2021-03" db="EMBL/GenBank/DDBJ databases">
        <authorList>
            <person name="Tong Y."/>
            <person name="Li F."/>
            <person name="Tian F."/>
            <person name="Li J."/>
        </authorList>
    </citation>
    <scope>NUCLEOTIDE SEQUENCE</scope>
</reference>
<dbReference type="RefSeq" id="YP_010773555.1">
    <property type="nucleotide sequence ID" value="NC_074664.1"/>
</dbReference>
<sequence length="110" mass="11592">MDPMTTVGGGLFAKYSVAIAGFWGSILSLGFLSGLNRWQAALAVATGFGCSTYWTAPVAAWLSREYEIPLDDAFLSGVAFTIGLLAMNIIPGLKAAVTAITERFLPTRGT</sequence>
<feature type="transmembrane region" description="Helical" evidence="1">
    <location>
        <begin position="74"/>
        <end position="93"/>
    </location>
</feature>
<proteinExistence type="predicted"/>
<evidence type="ECO:0000313" key="3">
    <source>
        <dbReference type="Proteomes" id="UP000680794"/>
    </source>
</evidence>
<organism evidence="2 3">
    <name type="scientific">Pseudomonas phage BUCT566</name>
    <dbReference type="NCBI Taxonomy" id="2829367"/>
    <lineage>
        <taxon>Viruses</taxon>
        <taxon>Duplodnaviria</taxon>
        <taxon>Heunggongvirae</taxon>
        <taxon>Uroviricota</taxon>
        <taxon>Caudoviricetes</taxon>
        <taxon>Lishizhenvirus</taxon>
        <taxon>Lishizhenvirus BUCT566</taxon>
    </lineage>
</organism>
<evidence type="ECO:0000313" key="2">
    <source>
        <dbReference type="EMBL" id="QUE30275.1"/>
    </source>
</evidence>
<dbReference type="EMBL" id="MW748993">
    <property type="protein sequence ID" value="QUE30275.1"/>
    <property type="molecule type" value="Genomic_DNA"/>
</dbReference>
<keyword evidence="1" id="KW-0812">Transmembrane</keyword>